<evidence type="ECO:0000313" key="3">
    <source>
        <dbReference type="Proteomes" id="UP000707451"/>
    </source>
</evidence>
<dbReference type="AlphaFoldDB" id="A0A9P7Y241"/>
<dbReference type="Proteomes" id="UP000707451">
    <property type="component" value="Unassembled WGS sequence"/>
</dbReference>
<name>A0A9P7Y241_9FUNG</name>
<gene>
    <name evidence="2" type="ORF">KI688_009211</name>
</gene>
<keyword evidence="3" id="KW-1185">Reference proteome</keyword>
<comment type="caution">
    <text evidence="2">The sequence shown here is derived from an EMBL/GenBank/DDBJ whole genome shotgun (WGS) entry which is preliminary data.</text>
</comment>
<dbReference type="SUPFAM" id="SSF53335">
    <property type="entry name" value="S-adenosyl-L-methionine-dependent methyltransferases"/>
    <property type="match status" value="1"/>
</dbReference>
<feature type="region of interest" description="Disordered" evidence="1">
    <location>
        <begin position="224"/>
        <end position="248"/>
    </location>
</feature>
<dbReference type="InterPro" id="IPR019410">
    <property type="entry name" value="Methyltransf_16"/>
</dbReference>
<proteinExistence type="predicted"/>
<reference evidence="2" key="1">
    <citation type="submission" date="2021-06" db="EMBL/GenBank/DDBJ databases">
        <title>Genome Sequence of Mortierella hyaline Strain SCG-10, a Cold-Adapted, Nitrate-Reducing Fungus Isolated from Soil in Minnesota, USA.</title>
        <authorList>
            <person name="Aldossari N."/>
        </authorList>
    </citation>
    <scope>NUCLEOTIDE SEQUENCE</scope>
    <source>
        <strain evidence="2">SCG-10</strain>
    </source>
</reference>
<evidence type="ECO:0000313" key="2">
    <source>
        <dbReference type="EMBL" id="KAG9069886.1"/>
    </source>
</evidence>
<dbReference type="InterPro" id="IPR029063">
    <property type="entry name" value="SAM-dependent_MTases_sf"/>
</dbReference>
<protein>
    <recommendedName>
        <fullName evidence="4">S-adenosyl-L-methionine-dependent methyltransferase</fullName>
    </recommendedName>
</protein>
<evidence type="ECO:0008006" key="4">
    <source>
        <dbReference type="Google" id="ProtNLM"/>
    </source>
</evidence>
<dbReference type="Gene3D" id="3.40.50.150">
    <property type="entry name" value="Vaccinia Virus protein VP39"/>
    <property type="match status" value="1"/>
</dbReference>
<organism evidence="2 3">
    <name type="scientific">Linnemannia hyalina</name>
    <dbReference type="NCBI Taxonomy" id="64524"/>
    <lineage>
        <taxon>Eukaryota</taxon>
        <taxon>Fungi</taxon>
        <taxon>Fungi incertae sedis</taxon>
        <taxon>Mucoromycota</taxon>
        <taxon>Mortierellomycotina</taxon>
        <taxon>Mortierellomycetes</taxon>
        <taxon>Mortierellales</taxon>
        <taxon>Mortierellaceae</taxon>
        <taxon>Linnemannia</taxon>
    </lineage>
</organism>
<feature type="compositionally biased region" description="Low complexity" evidence="1">
    <location>
        <begin position="233"/>
        <end position="244"/>
    </location>
</feature>
<dbReference type="EMBL" id="JAHRHY010000004">
    <property type="protein sequence ID" value="KAG9069886.1"/>
    <property type="molecule type" value="Genomic_DNA"/>
</dbReference>
<feature type="region of interest" description="Disordered" evidence="1">
    <location>
        <begin position="1"/>
        <end position="71"/>
    </location>
</feature>
<dbReference type="Pfam" id="PF10294">
    <property type="entry name" value="Methyltransf_16"/>
    <property type="match status" value="1"/>
</dbReference>
<dbReference type="PANTHER" id="PTHR14614:SF109">
    <property type="entry name" value="RIBOSOMAL LYSINE N-METHYLTRANSFERASE 5"/>
    <property type="match status" value="1"/>
</dbReference>
<feature type="compositionally biased region" description="Low complexity" evidence="1">
    <location>
        <begin position="9"/>
        <end position="18"/>
    </location>
</feature>
<accession>A0A9P7Y241</accession>
<dbReference type="OrthoDB" id="407325at2759"/>
<dbReference type="PANTHER" id="PTHR14614">
    <property type="entry name" value="HEPATOCELLULAR CARCINOMA-ASSOCIATED ANTIGEN"/>
    <property type="match status" value="1"/>
</dbReference>
<dbReference type="CDD" id="cd02440">
    <property type="entry name" value="AdoMet_MTases"/>
    <property type="match status" value="1"/>
</dbReference>
<sequence>MLMIEGPKFSSFDFSSSSQGGEPFEINGHRIILPPKEAEGDPTKDIKEGDQPDSQDAKEVPPPTPLSHTASTAKSVWDCSIVLAKYLESLANKTQGFWTDKRVLELGAGQGIVSLSAAALGAERVIMTDIDSAVPALQRGVRLNVFQTPQVQVTALDWTNRSQALQHIWNDLLATSTTPPSTTAVTTKPRLDYILASDVIWVDYLVPALVETIADLMHISKERRDSGTHHHLQSSSSQDEQTTTPRPQPPVLLLAYQFRSTRSDQLLFDSLDQLGLQRKKVTLDGENAADQDSVYMDSQFRKPNIAIWKVWKE</sequence>
<evidence type="ECO:0000256" key="1">
    <source>
        <dbReference type="SAM" id="MobiDB-lite"/>
    </source>
</evidence>
<feature type="compositionally biased region" description="Basic and acidic residues" evidence="1">
    <location>
        <begin position="36"/>
        <end position="59"/>
    </location>
</feature>